<protein>
    <submittedName>
        <fullName evidence="1">Uncharacterized protein</fullName>
    </submittedName>
</protein>
<proteinExistence type="predicted"/>
<dbReference type="Proteomes" id="UP000035037">
    <property type="component" value="Unassembled WGS sequence"/>
</dbReference>
<evidence type="ECO:0000313" key="2">
    <source>
        <dbReference type="Proteomes" id="UP000035037"/>
    </source>
</evidence>
<organism evidence="1 2">
    <name type="scientific">Candidatus Synechococcus spongiarum 15L</name>
    <dbReference type="NCBI Taxonomy" id="1608419"/>
    <lineage>
        <taxon>Bacteria</taxon>
        <taxon>Bacillati</taxon>
        <taxon>Cyanobacteriota</taxon>
        <taxon>Cyanophyceae</taxon>
        <taxon>Synechococcales</taxon>
        <taxon>Synechococcaceae</taxon>
        <taxon>Synechococcus</taxon>
    </lineage>
</organism>
<name>A0A0G8AS93_9SYNE</name>
<dbReference type="EMBL" id="JYFQ01000169">
    <property type="protein sequence ID" value="KKZ10735.1"/>
    <property type="molecule type" value="Genomic_DNA"/>
</dbReference>
<dbReference type="AlphaFoldDB" id="A0A0G8AS93"/>
<accession>A0A0G8AS93</accession>
<comment type="caution">
    <text evidence="1">The sequence shown here is derived from an EMBL/GenBank/DDBJ whole genome shotgun (WGS) entry which is preliminary data.</text>
</comment>
<evidence type="ECO:0000313" key="1">
    <source>
        <dbReference type="EMBL" id="KKZ10735.1"/>
    </source>
</evidence>
<reference evidence="1 2" key="2">
    <citation type="submission" date="2015-05" db="EMBL/GenBank/DDBJ databases">
        <title>Lifestyle Evolution in Cyanobacterial Symbionts of Sponges.</title>
        <authorList>
            <person name="Burgsdorf I."/>
            <person name="Slaby B.M."/>
            <person name="Handley K.M."/>
            <person name="Haber M."/>
            <person name="Blom J."/>
            <person name="Marshall C.W."/>
            <person name="Gilbert J.A."/>
            <person name="Hentschel U."/>
            <person name="Steindler L."/>
        </authorList>
    </citation>
    <scope>NUCLEOTIDE SEQUENCE [LARGE SCALE GENOMIC DNA]</scope>
    <source>
        <strain evidence="1">15L</strain>
    </source>
</reference>
<reference evidence="1 2" key="1">
    <citation type="submission" date="2015-02" db="EMBL/GenBank/DDBJ databases">
        <authorList>
            <person name="Slaby B."/>
            <person name="Hentschel U."/>
        </authorList>
    </citation>
    <scope>NUCLEOTIDE SEQUENCE [LARGE SCALE GENOMIC DNA]</scope>
    <source>
        <strain evidence="1">15L</strain>
    </source>
</reference>
<gene>
    <name evidence="1" type="ORF">TQ37_08420</name>
</gene>
<sequence length="63" mass="6916">MQLTVGRQQSRHIRATQAKIRSKGMGITQVLKPGNGLLFQVVFLDGLSHRLSSATGQIMLLQV</sequence>